<dbReference type="Proteomes" id="UP000606974">
    <property type="component" value="Unassembled WGS sequence"/>
</dbReference>
<feature type="region of interest" description="Disordered" evidence="1">
    <location>
        <begin position="19"/>
        <end position="103"/>
    </location>
</feature>
<feature type="compositionally biased region" description="Low complexity" evidence="1">
    <location>
        <begin position="82"/>
        <end position="98"/>
    </location>
</feature>
<feature type="compositionally biased region" description="Basic residues" evidence="1">
    <location>
        <begin position="51"/>
        <end position="67"/>
    </location>
</feature>
<evidence type="ECO:0000256" key="1">
    <source>
        <dbReference type="SAM" id="MobiDB-lite"/>
    </source>
</evidence>
<accession>A0A8H7ACM9</accession>
<protein>
    <submittedName>
        <fullName evidence="2">Uncharacterized protein</fullName>
    </submittedName>
</protein>
<sequence>MSSSLLDILQSRVSWLRMARQRSKRPLEDDPSPPEPRQDGQQDDRQDNPRAKRAKTTNTTKSRHILHLLRPDLKTTIRSTEPSSAFAPSRRRSIAISPSPLPVSRTRNRRLFRLLRRSLGTATRPTITRLLRLLPQPPTLA</sequence>
<dbReference type="AlphaFoldDB" id="A0A8H7ACM9"/>
<comment type="caution">
    <text evidence="2">The sequence shown here is derived from an EMBL/GenBank/DDBJ whole genome shotgun (WGS) entry which is preliminary data.</text>
</comment>
<organism evidence="2 3">
    <name type="scientific">Endocarpon pusillum</name>
    <dbReference type="NCBI Taxonomy" id="364733"/>
    <lineage>
        <taxon>Eukaryota</taxon>
        <taxon>Fungi</taxon>
        <taxon>Dikarya</taxon>
        <taxon>Ascomycota</taxon>
        <taxon>Pezizomycotina</taxon>
        <taxon>Eurotiomycetes</taxon>
        <taxon>Chaetothyriomycetidae</taxon>
        <taxon>Verrucariales</taxon>
        <taxon>Verrucariaceae</taxon>
        <taxon>Endocarpon</taxon>
    </lineage>
</organism>
<evidence type="ECO:0000313" key="2">
    <source>
        <dbReference type="EMBL" id="KAF7505039.1"/>
    </source>
</evidence>
<keyword evidence="3" id="KW-1185">Reference proteome</keyword>
<gene>
    <name evidence="2" type="ORF">GJ744_001493</name>
</gene>
<evidence type="ECO:0000313" key="3">
    <source>
        <dbReference type="Proteomes" id="UP000606974"/>
    </source>
</evidence>
<proteinExistence type="predicted"/>
<reference evidence="2" key="1">
    <citation type="submission" date="2020-02" db="EMBL/GenBank/DDBJ databases">
        <authorList>
            <person name="Palmer J.M."/>
        </authorList>
    </citation>
    <scope>NUCLEOTIDE SEQUENCE</scope>
    <source>
        <strain evidence="2">EPUS1.4</strain>
        <tissue evidence="2">Thallus</tissue>
    </source>
</reference>
<dbReference type="EMBL" id="JAACFV010000120">
    <property type="protein sequence ID" value="KAF7505039.1"/>
    <property type="molecule type" value="Genomic_DNA"/>
</dbReference>
<name>A0A8H7ACM9_9EURO</name>
<feature type="compositionally biased region" description="Basic and acidic residues" evidence="1">
    <location>
        <begin position="36"/>
        <end position="50"/>
    </location>
</feature>